<reference evidence="1" key="1">
    <citation type="submission" date="2022-10" db="EMBL/GenBank/DDBJ databases">
        <title>The complete genomes of actinobacterial strains from the NBC collection.</title>
        <authorList>
            <person name="Joergensen T.S."/>
            <person name="Alvarez Arevalo M."/>
            <person name="Sterndorff E.B."/>
            <person name="Faurdal D."/>
            <person name="Vuksanovic O."/>
            <person name="Mourched A.-S."/>
            <person name="Charusanti P."/>
            <person name="Shaw S."/>
            <person name="Blin K."/>
            <person name="Weber T."/>
        </authorList>
    </citation>
    <scope>NUCLEOTIDE SEQUENCE</scope>
    <source>
        <strain evidence="1">NBC_00686</strain>
    </source>
</reference>
<dbReference type="EMBL" id="CP109011">
    <property type="protein sequence ID" value="WUT41656.1"/>
    <property type="molecule type" value="Genomic_DNA"/>
</dbReference>
<evidence type="ECO:0000313" key="1">
    <source>
        <dbReference type="EMBL" id="WUT41656.1"/>
    </source>
</evidence>
<proteinExistence type="predicted"/>
<evidence type="ECO:0000313" key="2">
    <source>
        <dbReference type="Proteomes" id="UP001432168"/>
    </source>
</evidence>
<name>A0ABZ1WQ28_9ACTN</name>
<accession>A0ABZ1WQ28</accession>
<sequence>MVGRLARPLRHRPAAAASWRVVDLLVKGAEPLVVDGAGEH</sequence>
<dbReference type="RefSeq" id="WP_263973307.1">
    <property type="nucleotide sequence ID" value="NZ_CP109011.1"/>
</dbReference>
<gene>
    <name evidence="1" type="ORF">OG929_04995</name>
</gene>
<protein>
    <submittedName>
        <fullName evidence="1">Uncharacterized protein</fullName>
    </submittedName>
</protein>
<organism evidence="1 2">
    <name type="scientific">Streptomyces pseudovenezuelae</name>
    <dbReference type="NCBI Taxonomy" id="67350"/>
    <lineage>
        <taxon>Bacteria</taxon>
        <taxon>Bacillati</taxon>
        <taxon>Actinomycetota</taxon>
        <taxon>Actinomycetes</taxon>
        <taxon>Kitasatosporales</taxon>
        <taxon>Streptomycetaceae</taxon>
        <taxon>Streptomyces</taxon>
        <taxon>Streptomyces aurantiacus group</taxon>
    </lineage>
</organism>
<keyword evidence="2" id="KW-1185">Reference proteome</keyword>
<dbReference type="Proteomes" id="UP001432168">
    <property type="component" value="Chromosome"/>
</dbReference>